<dbReference type="InterPro" id="IPR034804">
    <property type="entry name" value="SQR/QFR_C/D"/>
</dbReference>
<evidence type="ECO:0000256" key="3">
    <source>
        <dbReference type="ARBA" id="ARBA00004370"/>
    </source>
</evidence>
<protein>
    <submittedName>
        <fullName evidence="11">Succinate dehydrogenase / fumarate reductase membrane anchor subunit</fullName>
    </submittedName>
</protein>
<dbReference type="InterPro" id="IPR000701">
    <property type="entry name" value="SuccDH_FuR_B_TM-su"/>
</dbReference>
<keyword evidence="12" id="KW-1185">Reference proteome</keyword>
<dbReference type="Pfam" id="PF01127">
    <property type="entry name" value="Sdh_cyt"/>
    <property type="match status" value="1"/>
</dbReference>
<keyword evidence="9 10" id="KW-0472">Membrane</keyword>
<name>A0A1H3NR53_9RHOB</name>
<evidence type="ECO:0000256" key="9">
    <source>
        <dbReference type="ARBA" id="ARBA00023136"/>
    </source>
</evidence>
<dbReference type="Gene3D" id="1.20.1300.10">
    <property type="entry name" value="Fumarate reductase/succinate dehydrogenase, transmembrane subunit"/>
    <property type="match status" value="1"/>
</dbReference>
<accession>A0A1H3NR53</accession>
<evidence type="ECO:0000256" key="10">
    <source>
        <dbReference type="SAM" id="Phobius"/>
    </source>
</evidence>
<dbReference type="EMBL" id="FNPF01000029">
    <property type="protein sequence ID" value="SDY91406.1"/>
    <property type="molecule type" value="Genomic_DNA"/>
</dbReference>
<organism evidence="11 12">
    <name type="scientific">Citreimonas salinaria</name>
    <dbReference type="NCBI Taxonomy" id="321339"/>
    <lineage>
        <taxon>Bacteria</taxon>
        <taxon>Pseudomonadati</taxon>
        <taxon>Pseudomonadota</taxon>
        <taxon>Alphaproteobacteria</taxon>
        <taxon>Rhodobacterales</taxon>
        <taxon>Roseobacteraceae</taxon>
        <taxon>Citreimonas</taxon>
    </lineage>
</organism>
<gene>
    <name evidence="11" type="ORF">SAMN05444340_12912</name>
</gene>
<proteinExistence type="predicted"/>
<dbReference type="AlphaFoldDB" id="A0A1H3NR53"/>
<feature type="transmembrane region" description="Helical" evidence="10">
    <location>
        <begin position="6"/>
        <end position="27"/>
    </location>
</feature>
<evidence type="ECO:0000256" key="5">
    <source>
        <dbReference type="ARBA" id="ARBA00022692"/>
    </source>
</evidence>
<evidence type="ECO:0000256" key="2">
    <source>
        <dbReference type="ARBA" id="ARBA00004050"/>
    </source>
</evidence>
<evidence type="ECO:0000256" key="8">
    <source>
        <dbReference type="ARBA" id="ARBA00023004"/>
    </source>
</evidence>
<evidence type="ECO:0000313" key="11">
    <source>
        <dbReference type="EMBL" id="SDY91406.1"/>
    </source>
</evidence>
<feature type="transmembrane region" description="Helical" evidence="10">
    <location>
        <begin position="48"/>
        <end position="75"/>
    </location>
</feature>
<keyword evidence="7 10" id="KW-1133">Transmembrane helix</keyword>
<keyword evidence="4" id="KW-0349">Heme</keyword>
<dbReference type="SUPFAM" id="SSF81343">
    <property type="entry name" value="Fumarate reductase respiratory complex transmembrane subunits"/>
    <property type="match status" value="1"/>
</dbReference>
<reference evidence="11 12" key="1">
    <citation type="submission" date="2016-10" db="EMBL/GenBank/DDBJ databases">
        <authorList>
            <person name="de Groot N.N."/>
        </authorList>
    </citation>
    <scope>NUCLEOTIDE SEQUENCE [LARGE SCALE GENOMIC DNA]</scope>
    <source>
        <strain evidence="11 12">DSM 26880</strain>
    </source>
</reference>
<evidence type="ECO:0000256" key="7">
    <source>
        <dbReference type="ARBA" id="ARBA00022989"/>
    </source>
</evidence>
<comment type="cofactor">
    <cofactor evidence="1">
        <name>heme</name>
        <dbReference type="ChEBI" id="CHEBI:30413"/>
    </cofactor>
</comment>
<keyword evidence="8" id="KW-0408">Iron</keyword>
<evidence type="ECO:0000313" key="12">
    <source>
        <dbReference type="Proteomes" id="UP000199286"/>
    </source>
</evidence>
<dbReference type="GO" id="GO:0016020">
    <property type="term" value="C:membrane"/>
    <property type="evidence" value="ECO:0007669"/>
    <property type="project" value="UniProtKB-SubCell"/>
</dbReference>
<evidence type="ECO:0000256" key="6">
    <source>
        <dbReference type="ARBA" id="ARBA00022723"/>
    </source>
</evidence>
<dbReference type="STRING" id="321339.SAMN05444340_12912"/>
<dbReference type="GO" id="GO:0046872">
    <property type="term" value="F:metal ion binding"/>
    <property type="evidence" value="ECO:0007669"/>
    <property type="project" value="UniProtKB-KW"/>
</dbReference>
<keyword evidence="5 10" id="KW-0812">Transmembrane</keyword>
<dbReference type="Proteomes" id="UP000199286">
    <property type="component" value="Unassembled WGS sequence"/>
</dbReference>
<evidence type="ECO:0000256" key="4">
    <source>
        <dbReference type="ARBA" id="ARBA00022617"/>
    </source>
</evidence>
<evidence type="ECO:0000256" key="1">
    <source>
        <dbReference type="ARBA" id="ARBA00001971"/>
    </source>
</evidence>
<sequence length="76" mass="7992">MDHTALTIWLGAPVNAILMVLLLIAAFHHTALGLQVIAEDYIHSRSRFIVVAFVQLACVTGGAAGILATLLIAIIG</sequence>
<comment type="function">
    <text evidence="2">Membrane-anchoring subunit of succinate dehydrogenase (SDH).</text>
</comment>
<comment type="subcellular location">
    <subcellularLocation>
        <location evidence="3">Membrane</location>
    </subcellularLocation>
</comment>
<keyword evidence="6" id="KW-0479">Metal-binding</keyword>